<feature type="compositionally biased region" description="Low complexity" evidence="3">
    <location>
        <begin position="223"/>
        <end position="245"/>
    </location>
</feature>
<dbReference type="PROSITE" id="PS51450">
    <property type="entry name" value="LRR"/>
    <property type="match status" value="2"/>
</dbReference>
<gene>
    <name evidence="4" type="ORF">NEMVEDRAFT_v1g236584</name>
</gene>
<dbReference type="InterPro" id="IPR032675">
    <property type="entry name" value="LRR_dom_sf"/>
</dbReference>
<dbReference type="InterPro" id="IPR001611">
    <property type="entry name" value="Leu-rich_rpt"/>
</dbReference>
<dbReference type="GO" id="GO:0000398">
    <property type="term" value="P:mRNA splicing, via spliceosome"/>
    <property type="evidence" value="ECO:0007669"/>
    <property type="project" value="InterPro"/>
</dbReference>
<dbReference type="Gene3D" id="3.80.10.10">
    <property type="entry name" value="Ribonuclease Inhibitor"/>
    <property type="match status" value="1"/>
</dbReference>
<dbReference type="PANTHER" id="PTHR18849:SF0">
    <property type="entry name" value="CILIA- AND FLAGELLA-ASSOCIATED PROTEIN 410-RELATED"/>
    <property type="match status" value="1"/>
</dbReference>
<dbReference type="GO" id="GO:0046540">
    <property type="term" value="C:U4/U6 x U5 tri-snRNP complex"/>
    <property type="evidence" value="ECO:0007669"/>
    <property type="project" value="InterPro"/>
</dbReference>
<protein>
    <submittedName>
        <fullName evidence="4">Uncharacterized protein</fullName>
    </submittedName>
</protein>
<evidence type="ECO:0000313" key="4">
    <source>
        <dbReference type="EMBL" id="EDO45841.1"/>
    </source>
</evidence>
<feature type="compositionally biased region" description="Polar residues" evidence="3">
    <location>
        <begin position="156"/>
        <end position="169"/>
    </location>
</feature>
<dbReference type="EMBL" id="DS469532">
    <property type="protein sequence ID" value="EDO45841.1"/>
    <property type="molecule type" value="Genomic_DNA"/>
</dbReference>
<organism evidence="4 5">
    <name type="scientific">Nematostella vectensis</name>
    <name type="common">Starlet sea anemone</name>
    <dbReference type="NCBI Taxonomy" id="45351"/>
    <lineage>
        <taxon>Eukaryota</taxon>
        <taxon>Metazoa</taxon>
        <taxon>Cnidaria</taxon>
        <taxon>Anthozoa</taxon>
        <taxon>Hexacorallia</taxon>
        <taxon>Actiniaria</taxon>
        <taxon>Edwardsiidae</taxon>
        <taxon>Nematostella</taxon>
    </lineage>
</organism>
<dbReference type="Pfam" id="PF14580">
    <property type="entry name" value="LRR_9"/>
    <property type="match status" value="1"/>
</dbReference>
<dbReference type="HOGENOM" id="CLU_062035_1_0_1"/>
<reference evidence="4 5" key="1">
    <citation type="journal article" date="2007" name="Science">
        <title>Sea anemone genome reveals ancestral eumetazoan gene repertoire and genomic organization.</title>
        <authorList>
            <person name="Putnam N.H."/>
            <person name="Srivastava M."/>
            <person name="Hellsten U."/>
            <person name="Dirks B."/>
            <person name="Chapman J."/>
            <person name="Salamov A."/>
            <person name="Terry A."/>
            <person name="Shapiro H."/>
            <person name="Lindquist E."/>
            <person name="Kapitonov V.V."/>
            <person name="Jurka J."/>
            <person name="Genikhovich G."/>
            <person name="Grigoriev I.V."/>
            <person name="Lucas S.M."/>
            <person name="Steele R.E."/>
            <person name="Finnerty J.R."/>
            <person name="Technau U."/>
            <person name="Martindale M.Q."/>
            <person name="Rokhsar D.S."/>
        </authorList>
    </citation>
    <scope>NUCLEOTIDE SEQUENCE [LARGE SCALE GENOMIC DNA]</scope>
    <source>
        <strain evidence="5">CH2 X CH6</strain>
    </source>
</reference>
<dbReference type="eggNOG" id="KOG2123">
    <property type="taxonomic scope" value="Eukaryota"/>
</dbReference>
<dbReference type="PhylomeDB" id="A7RRY6"/>
<proteinExistence type="predicted"/>
<name>A7RRY6_NEMVE</name>
<dbReference type="GO" id="GO:0036064">
    <property type="term" value="C:ciliary basal body"/>
    <property type="evidence" value="ECO:0007669"/>
    <property type="project" value="UniProtKB-ARBA"/>
</dbReference>
<dbReference type="GO" id="GO:0097733">
    <property type="term" value="C:photoreceptor cell cilium"/>
    <property type="evidence" value="ECO:0007669"/>
    <property type="project" value="UniProtKB-ARBA"/>
</dbReference>
<dbReference type="InParanoid" id="A7RRY6"/>
<dbReference type="Pfam" id="PF19252">
    <property type="entry name" value="HIND"/>
    <property type="match status" value="1"/>
</dbReference>
<dbReference type="PANTHER" id="PTHR18849">
    <property type="entry name" value="LEUCINE RICH REPEAT PROTEIN"/>
    <property type="match status" value="1"/>
</dbReference>
<dbReference type="KEGG" id="nve:5517981"/>
<dbReference type="InterPro" id="IPR045347">
    <property type="entry name" value="HIND"/>
</dbReference>
<dbReference type="SUPFAM" id="SSF52058">
    <property type="entry name" value="L domain-like"/>
    <property type="match status" value="1"/>
</dbReference>
<evidence type="ECO:0000256" key="2">
    <source>
        <dbReference type="ARBA" id="ARBA00022737"/>
    </source>
</evidence>
<keyword evidence="5" id="KW-1185">Reference proteome</keyword>
<keyword evidence="2" id="KW-0677">Repeat</keyword>
<dbReference type="STRING" id="45351.A7RRY6"/>
<feature type="compositionally biased region" description="Basic and acidic residues" evidence="3">
    <location>
        <begin position="273"/>
        <end position="289"/>
    </location>
</feature>
<evidence type="ECO:0000313" key="5">
    <source>
        <dbReference type="Proteomes" id="UP000001593"/>
    </source>
</evidence>
<dbReference type="Proteomes" id="UP000001593">
    <property type="component" value="Unassembled WGS sequence"/>
</dbReference>
<dbReference type="FunFam" id="3.80.10.10:FF:000094">
    <property type="entry name" value="protein C21orf2 isoform X1"/>
    <property type="match status" value="1"/>
</dbReference>
<evidence type="ECO:0000256" key="3">
    <source>
        <dbReference type="SAM" id="MobiDB-lite"/>
    </source>
</evidence>
<dbReference type="OrthoDB" id="1517790at2759"/>
<feature type="compositionally biased region" description="Basic and acidic residues" evidence="3">
    <location>
        <begin position="190"/>
        <end position="219"/>
    </location>
</feature>
<feature type="region of interest" description="Disordered" evidence="3">
    <location>
        <begin position="151"/>
        <end position="245"/>
    </location>
</feature>
<keyword evidence="1" id="KW-0433">Leucine-rich repeat</keyword>
<dbReference type="AlphaFoldDB" id="A7RRY6"/>
<accession>A7RRY6</accession>
<dbReference type="OMA" id="HCTHTPA"/>
<feature type="region of interest" description="Disordered" evidence="3">
    <location>
        <begin position="273"/>
        <end position="302"/>
    </location>
</feature>
<evidence type="ECO:0000256" key="1">
    <source>
        <dbReference type="ARBA" id="ARBA00022614"/>
    </source>
</evidence>
<sequence length="302" mass="33537">MSKLNKKQVLARSRAKSLESVKNLNFWGSSLSDVSLVRELPNVEVLSLSVNSIASLKDFAFCPRLKELYLRRNCINDLKEIGFLKKLPKLRVLWLSDNPCCTTENYRETVLKNLPRLIRLDNVAVDDTEPLLAKEKGAEIDIPDGLPDHVDLGDTILSTMGSTRSTDPGQSIRKEPPADQRVPSVNNEPDVARESLVDKTNKLRAELGLKPLVVDEPKPSPKSPTKSKSQTDSRPSSSSSRLSETRSNNILTAVCALVKELDRESLEEVKLEVEKRLHDCSSNAERDSDGGADNKPLVPEMD</sequence>